<dbReference type="InterPro" id="IPR025489">
    <property type="entry name" value="DUF4381"/>
</dbReference>
<reference evidence="2 3" key="1">
    <citation type="submission" date="2013-05" db="EMBL/GenBank/DDBJ databases">
        <title>Between feast and famine: a lifestyle of most important marine PAH-degrading bacterium Cycloclasticus sp. 7ME.</title>
        <authorList>
            <person name="Yakimov M.M."/>
            <person name="Messina E."/>
            <person name="Genovese M."/>
            <person name="Denaro R."/>
            <person name="Crisafi F."/>
            <person name="Russo D."/>
            <person name="Cappello S."/>
            <person name="Santisi S."/>
            <person name="Smedile F."/>
            <person name="Golyshina O.V."/>
            <person name="Tran H."/>
            <person name="Pieper D.H."/>
            <person name="Golyshin P.N."/>
            <person name="Giuliano L."/>
        </authorList>
    </citation>
    <scope>NUCLEOTIDE SEQUENCE [LARGE SCALE GENOMIC DNA]</scope>
    <source>
        <strain evidence="2 3">78-ME</strain>
    </source>
</reference>
<evidence type="ECO:0008006" key="4">
    <source>
        <dbReference type="Google" id="ProtNLM"/>
    </source>
</evidence>
<evidence type="ECO:0000256" key="1">
    <source>
        <dbReference type="SAM" id="Phobius"/>
    </source>
</evidence>
<dbReference type="EMBL" id="CP005996">
    <property type="protein sequence ID" value="AGS39932.1"/>
    <property type="molecule type" value="Genomic_DNA"/>
</dbReference>
<feature type="transmembrane region" description="Helical" evidence="1">
    <location>
        <begin position="23"/>
        <end position="43"/>
    </location>
</feature>
<dbReference type="Pfam" id="PF14316">
    <property type="entry name" value="DUF4381"/>
    <property type="match status" value="1"/>
</dbReference>
<protein>
    <recommendedName>
        <fullName evidence="4">DUF4381 domain-containing protein</fullName>
    </recommendedName>
</protein>
<gene>
    <name evidence="2" type="ORF">CYCME_1607</name>
</gene>
<keyword evidence="1" id="KW-1133">Transmembrane helix</keyword>
<dbReference type="Proteomes" id="UP000015380">
    <property type="component" value="Chromosome"/>
</dbReference>
<sequence length="154" mass="17652">MNEALPLKDIHLPAEVSWWPPALGWWLVLLVVVVALVCAWWLYKKLTRRTAIKAASALLVDIKQSKYNDELNTLKQLSMCLRRVSISVNPRNKTAGLTGKDWLEYLDQSVDGTPFSTGIGRYLSEAPYRQTAPEDIEIDDLIELCECWLKRQHQ</sequence>
<accession>S5TGE5</accession>
<dbReference type="RefSeq" id="WP_020932701.1">
    <property type="nucleotide sequence ID" value="NC_021917.1"/>
</dbReference>
<dbReference type="eggNOG" id="COG2304">
    <property type="taxonomic scope" value="Bacteria"/>
</dbReference>
<evidence type="ECO:0000313" key="3">
    <source>
        <dbReference type="Proteomes" id="UP000015380"/>
    </source>
</evidence>
<reference evidence="3" key="2">
    <citation type="journal article" date="2016" name="Environ. Microbiol. Rep.">
        <title>Analysis of defence systems and a conjugative IncP-1 plasmid in the marine polyaromatic hydrocarbons-degrading bacterium Cycloclasticus sp. 78-ME.</title>
        <authorList>
            <person name="Yakimov M.M."/>
            <person name="Crisafi F."/>
            <person name="Messina E."/>
            <person name="Smedile F."/>
            <person name="Lopatina A."/>
            <person name="Denaro R."/>
            <person name="Pieper D.H."/>
            <person name="Golyshin P.N."/>
            <person name="Giuliano L."/>
        </authorList>
    </citation>
    <scope>NUCLEOTIDE SEQUENCE [LARGE SCALE GENOMIC DNA]</scope>
    <source>
        <strain evidence="3">78-ME</strain>
    </source>
</reference>
<keyword evidence="1" id="KW-0472">Membrane</keyword>
<keyword evidence="3" id="KW-1185">Reference proteome</keyword>
<organism evidence="2 3">
    <name type="scientific">Cycloclasticus zancles 78-ME</name>
    <dbReference type="NCBI Taxonomy" id="1198232"/>
    <lineage>
        <taxon>Bacteria</taxon>
        <taxon>Pseudomonadati</taxon>
        <taxon>Pseudomonadota</taxon>
        <taxon>Gammaproteobacteria</taxon>
        <taxon>Thiotrichales</taxon>
        <taxon>Piscirickettsiaceae</taxon>
        <taxon>Cycloclasticus</taxon>
    </lineage>
</organism>
<name>S5TGE5_9GAMM</name>
<dbReference type="KEGG" id="cza:CYCME_1607"/>
<dbReference type="HOGENOM" id="CLU_113195_0_2_6"/>
<evidence type="ECO:0000313" key="2">
    <source>
        <dbReference type="EMBL" id="AGS39932.1"/>
    </source>
</evidence>
<dbReference type="PATRIC" id="fig|1198232.3.peg.1592"/>
<proteinExistence type="predicted"/>
<keyword evidence="1" id="KW-0812">Transmembrane</keyword>
<dbReference type="AlphaFoldDB" id="S5TGE5"/>